<keyword evidence="2" id="KW-0472">Membrane</keyword>
<dbReference type="InterPro" id="IPR012337">
    <property type="entry name" value="RNaseH-like_sf"/>
</dbReference>
<feature type="region of interest" description="Disordered" evidence="1">
    <location>
        <begin position="81"/>
        <end position="122"/>
    </location>
</feature>
<keyword evidence="2" id="KW-1133">Transmembrane helix</keyword>
<feature type="transmembrane region" description="Helical" evidence="2">
    <location>
        <begin position="32"/>
        <end position="51"/>
    </location>
</feature>
<evidence type="ECO:0000313" key="4">
    <source>
        <dbReference type="Proteomes" id="UP001140091"/>
    </source>
</evidence>
<gene>
    <name evidence="3" type="ORF">H1R20_g16425</name>
</gene>
<evidence type="ECO:0008006" key="5">
    <source>
        <dbReference type="Google" id="ProtNLM"/>
    </source>
</evidence>
<comment type="caution">
    <text evidence="3">The sequence shown here is derived from an EMBL/GenBank/DDBJ whole genome shotgun (WGS) entry which is preliminary data.</text>
</comment>
<dbReference type="Proteomes" id="UP001140091">
    <property type="component" value="Unassembled WGS sequence"/>
</dbReference>
<sequence>MVIHSTTPDFLPAKIWSTKVDKATDQRTPACLLWDFAIQLIFVLMLYLQGLTNTNLLLTMSDSDSDIDQLHRSNHARHPPKCLCNAIQSSDEDSRHPSTRKPTTAGNTNINNNTPAPSALLNSSSANLTRHEHFKTHYKTLERTPEEVLAKQMNYWTLPVYTHFQAPPAINTAGSDVHYIFFCKITLDNSEKDNNAPNDEDPLAAEVEASDTLAVDDVVAGAELDGCPNPLGVPDAALGQMAITKLRQLTIKIFWSPTLSEDLKEQCNKTELLNGSLKPRPALDHLVIKEAHNQLRNAQLSQFKISQEEWLVLEQLSPMLNIIMYTTKQILHCDVPLVHEVIPYIDSVSSYFDTVIDNMALLPAVQHAALRGLVMMNKYYSKTDEIIVYRIAMILHPAYKTLYFKDARWEEEWISTAVSVAQKEWLENYKEKGQLLVSSTLSTEDISEPHHDCFAEACRHFASMNQKAQPTITNAFEEWILAAPIATQLATSDPIAYWLGMKKAAQMALDYLTVPATSTDVERAFSRGGLTVSKLCHSLTDKSTHCSSVLGSWAKIPGFNPFDSIVEKFKEKSQRMQKKQKTTDKILDLDSD</sequence>
<feature type="non-terminal residue" evidence="3">
    <location>
        <position position="592"/>
    </location>
</feature>
<evidence type="ECO:0000256" key="2">
    <source>
        <dbReference type="SAM" id="Phobius"/>
    </source>
</evidence>
<keyword evidence="2" id="KW-0812">Transmembrane</keyword>
<dbReference type="EMBL" id="JANBPK010001812">
    <property type="protein sequence ID" value="KAJ2920669.1"/>
    <property type="molecule type" value="Genomic_DNA"/>
</dbReference>
<accession>A0A9W8ITX6</accession>
<evidence type="ECO:0000256" key="1">
    <source>
        <dbReference type="SAM" id="MobiDB-lite"/>
    </source>
</evidence>
<name>A0A9W8ITX6_9AGAR</name>
<dbReference type="OrthoDB" id="3268424at2759"/>
<feature type="compositionally biased region" description="Low complexity" evidence="1">
    <location>
        <begin position="102"/>
        <end position="122"/>
    </location>
</feature>
<dbReference type="AlphaFoldDB" id="A0A9W8ITX6"/>
<organism evidence="3 4">
    <name type="scientific">Candolleomyces eurysporus</name>
    <dbReference type="NCBI Taxonomy" id="2828524"/>
    <lineage>
        <taxon>Eukaryota</taxon>
        <taxon>Fungi</taxon>
        <taxon>Dikarya</taxon>
        <taxon>Basidiomycota</taxon>
        <taxon>Agaricomycotina</taxon>
        <taxon>Agaricomycetes</taxon>
        <taxon>Agaricomycetidae</taxon>
        <taxon>Agaricales</taxon>
        <taxon>Agaricineae</taxon>
        <taxon>Psathyrellaceae</taxon>
        <taxon>Candolleomyces</taxon>
    </lineage>
</organism>
<protein>
    <recommendedName>
        <fullName evidence="5">HAT C-terminal dimerisation domain-containing protein</fullName>
    </recommendedName>
</protein>
<dbReference type="SUPFAM" id="SSF53098">
    <property type="entry name" value="Ribonuclease H-like"/>
    <property type="match status" value="1"/>
</dbReference>
<evidence type="ECO:0000313" key="3">
    <source>
        <dbReference type="EMBL" id="KAJ2920669.1"/>
    </source>
</evidence>
<feature type="region of interest" description="Disordered" evidence="1">
    <location>
        <begin position="573"/>
        <end position="592"/>
    </location>
</feature>
<reference evidence="3" key="1">
    <citation type="submission" date="2022-06" db="EMBL/GenBank/DDBJ databases">
        <title>Genome Sequence of Candolleomyces eurysporus.</title>
        <authorList>
            <person name="Buettner E."/>
        </authorList>
    </citation>
    <scope>NUCLEOTIDE SEQUENCE</scope>
    <source>
        <strain evidence="3">VTCC 930004</strain>
    </source>
</reference>
<keyword evidence="4" id="KW-1185">Reference proteome</keyword>
<feature type="compositionally biased region" description="Basic and acidic residues" evidence="1">
    <location>
        <begin position="581"/>
        <end position="592"/>
    </location>
</feature>
<proteinExistence type="predicted"/>